<evidence type="ECO:0000256" key="1">
    <source>
        <dbReference type="ARBA" id="ARBA00001971"/>
    </source>
</evidence>
<comment type="cofactor">
    <cofactor evidence="1 7">
        <name>heme</name>
        <dbReference type="ChEBI" id="CHEBI:30413"/>
    </cofactor>
</comment>
<evidence type="ECO:0000256" key="6">
    <source>
        <dbReference type="ARBA" id="ARBA00023033"/>
    </source>
</evidence>
<keyword evidence="4" id="KW-0560">Oxidoreductase</keyword>
<protein>
    <recommendedName>
        <fullName evidence="10">Cytochrome P450</fullName>
    </recommendedName>
</protein>
<evidence type="ECO:0000256" key="4">
    <source>
        <dbReference type="ARBA" id="ARBA00023002"/>
    </source>
</evidence>
<dbReference type="PANTHER" id="PTHR46206">
    <property type="entry name" value="CYTOCHROME P450"/>
    <property type="match status" value="1"/>
</dbReference>
<evidence type="ECO:0000256" key="2">
    <source>
        <dbReference type="ARBA" id="ARBA00010617"/>
    </source>
</evidence>
<keyword evidence="7" id="KW-0349">Heme</keyword>
<comment type="similarity">
    <text evidence="2">Belongs to the cytochrome P450 family.</text>
</comment>
<dbReference type="PRINTS" id="PR00465">
    <property type="entry name" value="EP450IV"/>
</dbReference>
<reference evidence="8 9" key="1">
    <citation type="submission" date="2024-02" db="EMBL/GenBank/DDBJ databases">
        <title>De novo assembly and annotation of 12 fungi associated with fruit tree decline syndrome in Ontario, Canada.</title>
        <authorList>
            <person name="Sulman M."/>
            <person name="Ellouze W."/>
            <person name="Ilyukhin E."/>
        </authorList>
    </citation>
    <scope>NUCLEOTIDE SEQUENCE [LARGE SCALE GENOMIC DNA]</scope>
    <source>
        <strain evidence="8 9">M11/M66-122</strain>
    </source>
</reference>
<keyword evidence="6" id="KW-0503">Monooxygenase</keyword>
<dbReference type="InterPro" id="IPR002403">
    <property type="entry name" value="Cyt_P450_E_grp-IV"/>
</dbReference>
<dbReference type="CDD" id="cd11041">
    <property type="entry name" value="CYP503A1-like"/>
    <property type="match status" value="1"/>
</dbReference>
<dbReference type="PANTHER" id="PTHR46206:SF9">
    <property type="entry name" value="CYTOCHROME P450"/>
    <property type="match status" value="1"/>
</dbReference>
<dbReference type="SUPFAM" id="SSF48264">
    <property type="entry name" value="Cytochrome P450"/>
    <property type="match status" value="1"/>
</dbReference>
<dbReference type="GO" id="GO:0004497">
    <property type="term" value="F:monooxygenase activity"/>
    <property type="evidence" value="ECO:0007669"/>
    <property type="project" value="UniProtKB-KW"/>
</dbReference>
<dbReference type="GO" id="GO:0016705">
    <property type="term" value="F:oxidoreductase activity, acting on paired donors, with incorporation or reduction of molecular oxygen"/>
    <property type="evidence" value="ECO:0007669"/>
    <property type="project" value="InterPro"/>
</dbReference>
<dbReference type="GO" id="GO:0020037">
    <property type="term" value="F:heme binding"/>
    <property type="evidence" value="ECO:0007669"/>
    <property type="project" value="InterPro"/>
</dbReference>
<accession>A0AAN9YRM3</accession>
<feature type="binding site" description="axial binding residue" evidence="7">
    <location>
        <position position="355"/>
    </location>
    <ligand>
        <name>heme</name>
        <dbReference type="ChEBI" id="CHEBI:30413"/>
    </ligand>
    <ligandPart>
        <name>Fe</name>
        <dbReference type="ChEBI" id="CHEBI:18248"/>
    </ligandPart>
</feature>
<dbReference type="EMBL" id="JAKJXP020000049">
    <property type="protein sequence ID" value="KAK7751445.1"/>
    <property type="molecule type" value="Genomic_DNA"/>
</dbReference>
<dbReference type="Proteomes" id="UP001320420">
    <property type="component" value="Unassembled WGS sequence"/>
</dbReference>
<evidence type="ECO:0000256" key="7">
    <source>
        <dbReference type="PIRSR" id="PIRSR602403-1"/>
    </source>
</evidence>
<sequence>MSGRLAQVSNLVPKWTGTAFMMESSLHFRAIQNKLTPELYKYLNLARSELDYGWHLDVPQPDDWMEVNPQHIIRMLIARISATVFVGHPLCRDPKWLRISIEFALDTFASAFIMRLFPPWSHGLIAHLLPQRYSQQRQLRIARTIVKPLMDKHRDAVKRRQAGEEVEEEDTLMHWMMDNATDKENSLQEMSDRQCILTLASIHTTTQGIANLLVDLCSHPEWFPVLREEIADIANEFGKIGDTEASLRQWIPRLEKMDSFLTESQRIHPPILINPTRVAVQDHTFKDGTFVPAGSKVGFPGFEHQNDPAVIPNPDTFDPMRNYRKRHAAPEQMNKFLAGQTHPDNLTFGYGSQACPGRQFAVAETKLILLRLISEYDFKLVEGKPKPRTLYAGDNVFLDPESTLMMRKRVLF</sequence>
<dbReference type="Pfam" id="PF00067">
    <property type="entry name" value="p450"/>
    <property type="match status" value="1"/>
</dbReference>
<evidence type="ECO:0000256" key="3">
    <source>
        <dbReference type="ARBA" id="ARBA00022723"/>
    </source>
</evidence>
<evidence type="ECO:0000256" key="5">
    <source>
        <dbReference type="ARBA" id="ARBA00023004"/>
    </source>
</evidence>
<evidence type="ECO:0000313" key="9">
    <source>
        <dbReference type="Proteomes" id="UP001320420"/>
    </source>
</evidence>
<keyword evidence="9" id="KW-1185">Reference proteome</keyword>
<dbReference type="AlphaFoldDB" id="A0AAN9YRM3"/>
<evidence type="ECO:0008006" key="10">
    <source>
        <dbReference type="Google" id="ProtNLM"/>
    </source>
</evidence>
<keyword evidence="5 7" id="KW-0408">Iron</keyword>
<dbReference type="InterPro" id="IPR001128">
    <property type="entry name" value="Cyt_P450"/>
</dbReference>
<comment type="caution">
    <text evidence="8">The sequence shown here is derived from an EMBL/GenBank/DDBJ whole genome shotgun (WGS) entry which is preliminary data.</text>
</comment>
<organism evidence="8 9">
    <name type="scientific">Diatrype stigma</name>
    <dbReference type="NCBI Taxonomy" id="117547"/>
    <lineage>
        <taxon>Eukaryota</taxon>
        <taxon>Fungi</taxon>
        <taxon>Dikarya</taxon>
        <taxon>Ascomycota</taxon>
        <taxon>Pezizomycotina</taxon>
        <taxon>Sordariomycetes</taxon>
        <taxon>Xylariomycetidae</taxon>
        <taxon>Xylariales</taxon>
        <taxon>Diatrypaceae</taxon>
        <taxon>Diatrype</taxon>
    </lineage>
</organism>
<evidence type="ECO:0000313" key="8">
    <source>
        <dbReference type="EMBL" id="KAK7751445.1"/>
    </source>
</evidence>
<keyword evidence="3 7" id="KW-0479">Metal-binding</keyword>
<dbReference type="Gene3D" id="1.10.630.10">
    <property type="entry name" value="Cytochrome P450"/>
    <property type="match status" value="1"/>
</dbReference>
<name>A0AAN9YRM3_9PEZI</name>
<gene>
    <name evidence="8" type="ORF">SLS62_006530</name>
</gene>
<proteinExistence type="inferred from homology"/>
<dbReference type="GO" id="GO:0005506">
    <property type="term" value="F:iron ion binding"/>
    <property type="evidence" value="ECO:0007669"/>
    <property type="project" value="InterPro"/>
</dbReference>
<dbReference type="InterPro" id="IPR036396">
    <property type="entry name" value="Cyt_P450_sf"/>
</dbReference>